<dbReference type="EMBL" id="JAEAOA010000116">
    <property type="protein sequence ID" value="KAK3604125.1"/>
    <property type="molecule type" value="Genomic_DNA"/>
</dbReference>
<sequence length="177" mass="21139">MFFEILKKKIGSETICFSIKKTKEKREKLKQIEQEIIEIYGELLNNTDGETLEKLEKMKAALKESRKKYIEGVILRYKARWYEFGEKSTRYFLNLEKRNYVNKTIKEIILDDGTKLSDQIDILEAQNQSYMELYKSRIVDDEGTQETQIDYLTKIDFLIIILNSIKRKEIHVRVCLH</sequence>
<evidence type="ECO:0000313" key="2">
    <source>
        <dbReference type="Proteomes" id="UP001195483"/>
    </source>
</evidence>
<comment type="caution">
    <text evidence="1">The sequence shown here is derived from an EMBL/GenBank/DDBJ whole genome shotgun (WGS) entry which is preliminary data.</text>
</comment>
<protein>
    <submittedName>
        <fullName evidence="1">Uncharacterized protein</fullName>
    </submittedName>
</protein>
<reference evidence="1" key="3">
    <citation type="submission" date="2023-05" db="EMBL/GenBank/DDBJ databases">
        <authorList>
            <person name="Smith C.H."/>
        </authorList>
    </citation>
    <scope>NUCLEOTIDE SEQUENCE</scope>
    <source>
        <strain evidence="1">CHS0354</strain>
        <tissue evidence="1">Mantle</tissue>
    </source>
</reference>
<name>A0AAE0W8H6_9BIVA</name>
<reference evidence="1" key="1">
    <citation type="journal article" date="2021" name="Genome Biol. Evol.">
        <title>A High-Quality Reference Genome for a Parasitic Bivalve with Doubly Uniparental Inheritance (Bivalvia: Unionida).</title>
        <authorList>
            <person name="Smith C.H."/>
        </authorList>
    </citation>
    <scope>NUCLEOTIDE SEQUENCE</scope>
    <source>
        <strain evidence="1">CHS0354</strain>
    </source>
</reference>
<dbReference type="AlphaFoldDB" id="A0AAE0W8H6"/>
<organism evidence="1 2">
    <name type="scientific">Potamilus streckersoni</name>
    <dbReference type="NCBI Taxonomy" id="2493646"/>
    <lineage>
        <taxon>Eukaryota</taxon>
        <taxon>Metazoa</taxon>
        <taxon>Spiralia</taxon>
        <taxon>Lophotrochozoa</taxon>
        <taxon>Mollusca</taxon>
        <taxon>Bivalvia</taxon>
        <taxon>Autobranchia</taxon>
        <taxon>Heteroconchia</taxon>
        <taxon>Palaeoheterodonta</taxon>
        <taxon>Unionida</taxon>
        <taxon>Unionoidea</taxon>
        <taxon>Unionidae</taxon>
        <taxon>Ambleminae</taxon>
        <taxon>Lampsilini</taxon>
        <taxon>Potamilus</taxon>
    </lineage>
</organism>
<reference evidence="1" key="2">
    <citation type="journal article" date="2021" name="Genome Biol. Evol.">
        <title>Developing a high-quality reference genome for a parasitic bivalve with doubly uniparental inheritance (Bivalvia: Unionida).</title>
        <authorList>
            <person name="Smith C.H."/>
        </authorList>
    </citation>
    <scope>NUCLEOTIDE SEQUENCE</scope>
    <source>
        <strain evidence="1">CHS0354</strain>
        <tissue evidence="1">Mantle</tissue>
    </source>
</reference>
<accession>A0AAE0W8H6</accession>
<gene>
    <name evidence="1" type="ORF">CHS0354_001121</name>
</gene>
<dbReference type="Proteomes" id="UP001195483">
    <property type="component" value="Unassembled WGS sequence"/>
</dbReference>
<keyword evidence="2" id="KW-1185">Reference proteome</keyword>
<evidence type="ECO:0000313" key="1">
    <source>
        <dbReference type="EMBL" id="KAK3604125.1"/>
    </source>
</evidence>
<proteinExistence type="predicted"/>